<dbReference type="CDD" id="cd00156">
    <property type="entry name" value="REC"/>
    <property type="match status" value="1"/>
</dbReference>
<dbReference type="InterPro" id="IPR003018">
    <property type="entry name" value="GAF"/>
</dbReference>
<reference evidence="5 6" key="1">
    <citation type="submission" date="2022-06" db="EMBL/GenBank/DDBJ databases">
        <title>Halomicroarcula sp. a new haloarchaeum isolate from saline soil.</title>
        <authorList>
            <person name="Strakova D."/>
            <person name="Galisteo C."/>
            <person name="Sanchez-Porro C."/>
            <person name="Ventosa A."/>
        </authorList>
    </citation>
    <scope>NUCLEOTIDE SEQUENCE [LARGE SCALE GENOMIC DNA]</scope>
    <source>
        <strain evidence="5 6">S3CR25-11</strain>
    </source>
</reference>
<dbReference type="RefSeq" id="WP_310900608.1">
    <property type="nucleotide sequence ID" value="NZ_JAMQOS010000003.1"/>
</dbReference>
<proteinExistence type="predicted"/>
<protein>
    <submittedName>
        <fullName evidence="5">GAF domain-containing protein</fullName>
    </submittedName>
</protein>
<sequence>MANARRRNDQPGTIDAGGAESVGEITVLYVDPDATAGTSPLRELVADPAIRVYRETSVADAVSVLESTAVDCVVTEFDLPDGTGVELVAALREVAPDTGAVLVTDAPPARIAEASPVGPVAEFVPRGVPDVGDRVRRLVKHTAANRSQTSYPLPPDEQARLAALATIDLDDELLRRAVQRVTELAATHFAVPRSSVNIISERTQQFLGSAGGQFEPSPREDSACTYTILDDGVSVIEDVAADPRFPDTTVDASGIRFYAGATLTTREGHPVGTLCVYDEEPRVFGEGDRTYLALLAAEVMDWLEVARESTGVGEDDPDRVSEEGELS</sequence>
<accession>A0ABU2FR77</accession>
<gene>
    <name evidence="5" type="ORF">NDI86_11655</name>
</gene>
<evidence type="ECO:0000256" key="3">
    <source>
        <dbReference type="SAM" id="MobiDB-lite"/>
    </source>
</evidence>
<dbReference type="SUPFAM" id="SSF55781">
    <property type="entry name" value="GAF domain-like"/>
    <property type="match status" value="1"/>
</dbReference>
<keyword evidence="1" id="KW-0808">Transferase</keyword>
<dbReference type="PANTHER" id="PTHR43102:SF2">
    <property type="entry name" value="GAF DOMAIN-CONTAINING PROTEIN"/>
    <property type="match status" value="1"/>
</dbReference>
<dbReference type="InterPro" id="IPR029016">
    <property type="entry name" value="GAF-like_dom_sf"/>
</dbReference>
<evidence type="ECO:0000256" key="1">
    <source>
        <dbReference type="ARBA" id="ARBA00022679"/>
    </source>
</evidence>
<keyword evidence="6" id="KW-1185">Reference proteome</keyword>
<dbReference type="Gene3D" id="3.30.450.40">
    <property type="match status" value="1"/>
</dbReference>
<dbReference type="Gene3D" id="3.40.50.2300">
    <property type="match status" value="1"/>
</dbReference>
<dbReference type="InterPro" id="IPR011006">
    <property type="entry name" value="CheY-like_superfamily"/>
</dbReference>
<dbReference type="PANTHER" id="PTHR43102">
    <property type="entry name" value="SLR1143 PROTEIN"/>
    <property type="match status" value="1"/>
</dbReference>
<dbReference type="Pfam" id="PF01590">
    <property type="entry name" value="GAF"/>
    <property type="match status" value="1"/>
</dbReference>
<feature type="compositionally biased region" description="Basic and acidic residues" evidence="3">
    <location>
        <begin position="318"/>
        <end position="327"/>
    </location>
</feature>
<evidence type="ECO:0000313" key="6">
    <source>
        <dbReference type="Proteomes" id="UP001268864"/>
    </source>
</evidence>
<organism evidence="5 6">
    <name type="scientific">Haloarcula onubensis</name>
    <dbReference type="NCBI Taxonomy" id="2950539"/>
    <lineage>
        <taxon>Archaea</taxon>
        <taxon>Methanobacteriati</taxon>
        <taxon>Methanobacteriota</taxon>
        <taxon>Stenosarchaea group</taxon>
        <taxon>Halobacteria</taxon>
        <taxon>Halobacteriales</taxon>
        <taxon>Haloarculaceae</taxon>
        <taxon>Haloarcula</taxon>
    </lineage>
</organism>
<dbReference type="Proteomes" id="UP001268864">
    <property type="component" value="Unassembled WGS sequence"/>
</dbReference>
<comment type="caution">
    <text evidence="5">The sequence shown here is derived from an EMBL/GenBank/DDBJ whole genome shotgun (WGS) entry which is preliminary data.</text>
</comment>
<feature type="region of interest" description="Disordered" evidence="3">
    <location>
        <begin position="308"/>
        <end position="327"/>
    </location>
</feature>
<dbReference type="SUPFAM" id="SSF52172">
    <property type="entry name" value="CheY-like"/>
    <property type="match status" value="1"/>
</dbReference>
<keyword evidence="2" id="KW-0418">Kinase</keyword>
<evidence type="ECO:0000256" key="2">
    <source>
        <dbReference type="ARBA" id="ARBA00022777"/>
    </source>
</evidence>
<dbReference type="SMART" id="SM00065">
    <property type="entry name" value="GAF"/>
    <property type="match status" value="1"/>
</dbReference>
<evidence type="ECO:0000313" key="5">
    <source>
        <dbReference type="EMBL" id="MDS0282782.1"/>
    </source>
</evidence>
<evidence type="ECO:0000259" key="4">
    <source>
        <dbReference type="SMART" id="SM00065"/>
    </source>
</evidence>
<name>A0ABU2FR77_9EURY</name>
<dbReference type="EMBL" id="JAMQOS010000003">
    <property type="protein sequence ID" value="MDS0282782.1"/>
    <property type="molecule type" value="Genomic_DNA"/>
</dbReference>
<feature type="domain" description="GAF" evidence="4">
    <location>
        <begin position="173"/>
        <end position="313"/>
    </location>
</feature>